<feature type="domain" description="Flavoprotein" evidence="1">
    <location>
        <begin position="18"/>
        <end position="153"/>
    </location>
</feature>
<keyword evidence="3" id="KW-1185">Reference proteome</keyword>
<dbReference type="PANTHER" id="PTHR14359">
    <property type="entry name" value="HOMO-OLIGOMERIC FLAVIN CONTAINING CYS DECARBOXYLASE FAMILY"/>
    <property type="match status" value="1"/>
</dbReference>
<dbReference type="EMBL" id="CP070496">
    <property type="protein sequence ID" value="QSB04076.1"/>
    <property type="molecule type" value="Genomic_DNA"/>
</dbReference>
<dbReference type="Pfam" id="PF02441">
    <property type="entry name" value="Flavoprotein"/>
    <property type="match status" value="1"/>
</dbReference>
<dbReference type="Gene3D" id="3.40.50.1950">
    <property type="entry name" value="Flavin prenyltransferase-like"/>
    <property type="match status" value="1"/>
</dbReference>
<proteinExistence type="predicted"/>
<sequence>MMTVTSTDPSWPPLSFSRLLVIATGSVSAAYLPADLSWLRTTYPDLSVTVILTPSARQFVTPTALSLITGQEIHIDQWDDDATTAVHVAWNKWAQAILVYPSTLHYLARLALGLADSPSLLTIHCANVPVIVAPALPPGGWQSTVTATHVAAINERPHCQVIPPVPVRSWTTGDNEGWGCAPFAAALGQLELSSRGLPSTAAPTDARENDQ</sequence>
<name>A0A895XNK4_9ACTN</name>
<dbReference type="GO" id="GO:0071513">
    <property type="term" value="C:phosphopantothenoylcysteine decarboxylase complex"/>
    <property type="evidence" value="ECO:0007669"/>
    <property type="project" value="TreeGrafter"/>
</dbReference>
<organism evidence="2 3">
    <name type="scientific">Natronoglycomyces albus</name>
    <dbReference type="NCBI Taxonomy" id="2811108"/>
    <lineage>
        <taxon>Bacteria</taxon>
        <taxon>Bacillati</taxon>
        <taxon>Actinomycetota</taxon>
        <taxon>Actinomycetes</taxon>
        <taxon>Glycomycetales</taxon>
        <taxon>Glycomycetaceae</taxon>
        <taxon>Natronoglycomyces</taxon>
    </lineage>
</organism>
<dbReference type="GO" id="GO:0004633">
    <property type="term" value="F:phosphopantothenoylcysteine decarboxylase activity"/>
    <property type="evidence" value="ECO:0007669"/>
    <property type="project" value="TreeGrafter"/>
</dbReference>
<accession>A0A895XNK4</accession>
<dbReference type="PANTHER" id="PTHR14359:SF6">
    <property type="entry name" value="PHOSPHOPANTOTHENOYLCYSTEINE DECARBOXYLASE"/>
    <property type="match status" value="1"/>
</dbReference>
<evidence type="ECO:0000313" key="3">
    <source>
        <dbReference type="Proteomes" id="UP000662939"/>
    </source>
</evidence>
<dbReference type="GO" id="GO:0015937">
    <property type="term" value="P:coenzyme A biosynthetic process"/>
    <property type="evidence" value="ECO:0007669"/>
    <property type="project" value="TreeGrafter"/>
</dbReference>
<dbReference type="KEGG" id="nav:JQS30_09620"/>
<evidence type="ECO:0000313" key="2">
    <source>
        <dbReference type="EMBL" id="QSB04076.1"/>
    </source>
</evidence>
<protein>
    <submittedName>
        <fullName evidence="2">Flavoprotein</fullName>
    </submittedName>
</protein>
<dbReference type="GO" id="GO:0010181">
    <property type="term" value="F:FMN binding"/>
    <property type="evidence" value="ECO:0007669"/>
    <property type="project" value="TreeGrafter"/>
</dbReference>
<evidence type="ECO:0000259" key="1">
    <source>
        <dbReference type="Pfam" id="PF02441"/>
    </source>
</evidence>
<reference evidence="2" key="1">
    <citation type="submission" date="2021-02" db="EMBL/GenBank/DDBJ databases">
        <title>Natronoglycomyces albus gen. nov., sp. nov, a haloalkaliphilic actinobacterium from a soda solonchak soil.</title>
        <authorList>
            <person name="Sorokin D.Y."/>
            <person name="Khijniak T.V."/>
            <person name="Zakharycheva A.P."/>
            <person name="Boueva O.V."/>
            <person name="Ariskina E.V."/>
            <person name="Hahnke R.L."/>
            <person name="Bunk B."/>
            <person name="Sproer C."/>
            <person name="Schumann P."/>
            <person name="Evtushenko L.I."/>
            <person name="Kublanov I.V."/>
        </authorList>
    </citation>
    <scope>NUCLEOTIDE SEQUENCE</scope>
    <source>
        <strain evidence="2">DSM 106290</strain>
    </source>
</reference>
<dbReference type="InterPro" id="IPR003382">
    <property type="entry name" value="Flavoprotein"/>
</dbReference>
<dbReference type="SUPFAM" id="SSF52507">
    <property type="entry name" value="Homo-oligomeric flavin-containing Cys decarboxylases, HFCD"/>
    <property type="match status" value="1"/>
</dbReference>
<dbReference type="AlphaFoldDB" id="A0A895XNK4"/>
<gene>
    <name evidence="2" type="ORF">JQS30_09620</name>
</gene>
<dbReference type="InterPro" id="IPR036551">
    <property type="entry name" value="Flavin_trans-like"/>
</dbReference>
<dbReference type="RefSeq" id="WP_213170075.1">
    <property type="nucleotide sequence ID" value="NZ_CP070496.1"/>
</dbReference>
<dbReference type="Proteomes" id="UP000662939">
    <property type="component" value="Chromosome"/>
</dbReference>